<dbReference type="InterPro" id="IPR025312">
    <property type="entry name" value="DUF4216"/>
</dbReference>
<name>A0AAD8M9V2_9APIA</name>
<reference evidence="2" key="2">
    <citation type="submission" date="2023-05" db="EMBL/GenBank/DDBJ databases">
        <authorList>
            <person name="Schelkunov M.I."/>
        </authorList>
    </citation>
    <scope>NUCLEOTIDE SEQUENCE</scope>
    <source>
        <strain evidence="2">Hsosn_3</strain>
        <tissue evidence="2">Leaf</tissue>
    </source>
</reference>
<dbReference type="PANTHER" id="PTHR48258">
    <property type="entry name" value="DUF4218 DOMAIN-CONTAINING PROTEIN-RELATED"/>
    <property type="match status" value="1"/>
</dbReference>
<protein>
    <recommendedName>
        <fullName evidence="1">DUF4216 domain-containing protein</fullName>
    </recommendedName>
</protein>
<evidence type="ECO:0000313" key="3">
    <source>
        <dbReference type="Proteomes" id="UP001237642"/>
    </source>
</evidence>
<dbReference type="PANTHER" id="PTHR48258:SF12">
    <property type="entry name" value="TRANSPOSON PROTEIN, CACTA, EN_SPM SUB-CLASS"/>
    <property type="match status" value="1"/>
</dbReference>
<accession>A0AAD8M9V2</accession>
<proteinExistence type="predicted"/>
<evidence type="ECO:0000259" key="1">
    <source>
        <dbReference type="Pfam" id="PF13952"/>
    </source>
</evidence>
<gene>
    <name evidence="2" type="ORF">POM88_041592</name>
</gene>
<evidence type="ECO:0000313" key="2">
    <source>
        <dbReference type="EMBL" id="KAK1366031.1"/>
    </source>
</evidence>
<sequence length="388" mass="44852">MNVRSNMRKLVEEGLGIRERLHEIDEVVQSDKATADFLKLLKDAESELWEGCEEFIALSFIVELLHLKAISRWSNKSFTELLKILKRALPKTTKLPNSCNDAYKMTGDLGFSYKTWDACVNHCMLFRNETEKLDKCKICGASRYKKMDADKCNAGGKVCGTKEKISDDIKLLALGPHMDARRYKGYIINGYRFRIKDVDLRRKSQNSGVMLNASVPCFASRKDNNPVVGDVNFYGELTDIIEIRYSNSMKFVLFRCDWIDNRTGMLKDEFKFTLVNFKHKLYKDNRVTNEPFILATQAKQVWYIQDPLETDWYVVMKMMARDNFDIYSTENSPNITTIPQIMPFDTQDFDENQTKAESSWVREGVEGVEVAWPGESDIRTDDHGDFTN</sequence>
<dbReference type="EMBL" id="JAUIZM010000009">
    <property type="protein sequence ID" value="KAK1366031.1"/>
    <property type="molecule type" value="Genomic_DNA"/>
</dbReference>
<organism evidence="2 3">
    <name type="scientific">Heracleum sosnowskyi</name>
    <dbReference type="NCBI Taxonomy" id="360622"/>
    <lineage>
        <taxon>Eukaryota</taxon>
        <taxon>Viridiplantae</taxon>
        <taxon>Streptophyta</taxon>
        <taxon>Embryophyta</taxon>
        <taxon>Tracheophyta</taxon>
        <taxon>Spermatophyta</taxon>
        <taxon>Magnoliopsida</taxon>
        <taxon>eudicotyledons</taxon>
        <taxon>Gunneridae</taxon>
        <taxon>Pentapetalae</taxon>
        <taxon>asterids</taxon>
        <taxon>campanulids</taxon>
        <taxon>Apiales</taxon>
        <taxon>Apiaceae</taxon>
        <taxon>Apioideae</taxon>
        <taxon>apioid superclade</taxon>
        <taxon>Tordylieae</taxon>
        <taxon>Tordyliinae</taxon>
        <taxon>Heracleum</taxon>
    </lineage>
</organism>
<keyword evidence="3" id="KW-1185">Reference proteome</keyword>
<dbReference type="Proteomes" id="UP001237642">
    <property type="component" value="Unassembled WGS sequence"/>
</dbReference>
<dbReference type="AlphaFoldDB" id="A0AAD8M9V2"/>
<comment type="caution">
    <text evidence="2">The sequence shown here is derived from an EMBL/GenBank/DDBJ whole genome shotgun (WGS) entry which is preliminary data.</text>
</comment>
<dbReference type="Pfam" id="PF13952">
    <property type="entry name" value="DUF4216"/>
    <property type="match status" value="1"/>
</dbReference>
<feature type="domain" description="DUF4216" evidence="1">
    <location>
        <begin position="241"/>
        <end position="315"/>
    </location>
</feature>
<reference evidence="2" key="1">
    <citation type="submission" date="2023-02" db="EMBL/GenBank/DDBJ databases">
        <title>Genome of toxic invasive species Heracleum sosnowskyi carries increased number of genes despite the absence of recent whole-genome duplications.</title>
        <authorList>
            <person name="Schelkunov M."/>
            <person name="Shtratnikova V."/>
            <person name="Makarenko M."/>
            <person name="Klepikova A."/>
            <person name="Omelchenko D."/>
            <person name="Novikova G."/>
            <person name="Obukhova E."/>
            <person name="Bogdanov V."/>
            <person name="Penin A."/>
            <person name="Logacheva M."/>
        </authorList>
    </citation>
    <scope>NUCLEOTIDE SEQUENCE</scope>
    <source>
        <strain evidence="2">Hsosn_3</strain>
        <tissue evidence="2">Leaf</tissue>
    </source>
</reference>